<feature type="chain" id="PRO_5015452610" description="Secreted protein" evidence="1">
    <location>
        <begin position="20"/>
        <end position="65"/>
    </location>
</feature>
<evidence type="ECO:0000313" key="3">
    <source>
        <dbReference type="Proteomes" id="UP000244336"/>
    </source>
</evidence>
<evidence type="ECO:0000313" key="2">
    <source>
        <dbReference type="EMBL" id="PUZ62315.1"/>
    </source>
</evidence>
<protein>
    <recommendedName>
        <fullName evidence="4">Secreted protein</fullName>
    </recommendedName>
</protein>
<organism evidence="2 3">
    <name type="scientific">Panicum hallii var. hallii</name>
    <dbReference type="NCBI Taxonomy" id="1504633"/>
    <lineage>
        <taxon>Eukaryota</taxon>
        <taxon>Viridiplantae</taxon>
        <taxon>Streptophyta</taxon>
        <taxon>Embryophyta</taxon>
        <taxon>Tracheophyta</taxon>
        <taxon>Spermatophyta</taxon>
        <taxon>Magnoliopsida</taxon>
        <taxon>Liliopsida</taxon>
        <taxon>Poales</taxon>
        <taxon>Poaceae</taxon>
        <taxon>PACMAD clade</taxon>
        <taxon>Panicoideae</taxon>
        <taxon>Panicodae</taxon>
        <taxon>Paniceae</taxon>
        <taxon>Panicinae</taxon>
        <taxon>Panicum</taxon>
        <taxon>Panicum sect. Panicum</taxon>
    </lineage>
</organism>
<sequence>MAFIILFCIVSRLSHFARTTYHCSLLRATSMRSTYTDLNFVLRDYSDYHVQKNRKHLKASKPSAE</sequence>
<feature type="signal peptide" evidence="1">
    <location>
        <begin position="1"/>
        <end position="19"/>
    </location>
</feature>
<dbReference type="AlphaFoldDB" id="A0A2T7E3A3"/>
<accession>A0A2T7E3A3</accession>
<keyword evidence="3" id="KW-1185">Reference proteome</keyword>
<reference evidence="2 3" key="1">
    <citation type="submission" date="2018-04" db="EMBL/GenBank/DDBJ databases">
        <title>WGS assembly of Panicum hallii var. hallii HAL2.</title>
        <authorList>
            <person name="Lovell J."/>
            <person name="Jenkins J."/>
            <person name="Lowry D."/>
            <person name="Mamidi S."/>
            <person name="Sreedasyam A."/>
            <person name="Weng X."/>
            <person name="Barry K."/>
            <person name="Bonette J."/>
            <person name="Campitelli B."/>
            <person name="Daum C."/>
            <person name="Gordon S."/>
            <person name="Gould B."/>
            <person name="Lipzen A."/>
            <person name="MacQueen A."/>
            <person name="Palacio-Mejia J."/>
            <person name="Plott C."/>
            <person name="Shakirov E."/>
            <person name="Shu S."/>
            <person name="Yoshinaga Y."/>
            <person name="Zane M."/>
            <person name="Rokhsar D."/>
            <person name="Grimwood J."/>
            <person name="Schmutz J."/>
            <person name="Juenger T."/>
        </authorList>
    </citation>
    <scope>NUCLEOTIDE SEQUENCE [LARGE SCALE GENOMIC DNA]</scope>
    <source>
        <strain evidence="3">cv. HAL2</strain>
    </source>
</reference>
<name>A0A2T7E3A3_9POAL</name>
<evidence type="ECO:0000256" key="1">
    <source>
        <dbReference type="SAM" id="SignalP"/>
    </source>
</evidence>
<dbReference type="EMBL" id="CM009752">
    <property type="protein sequence ID" value="PUZ62315.1"/>
    <property type="molecule type" value="Genomic_DNA"/>
</dbReference>
<dbReference type="Gramene" id="PUZ62315">
    <property type="protein sequence ID" value="PUZ62315"/>
    <property type="gene ID" value="GQ55_4G347000"/>
</dbReference>
<proteinExistence type="predicted"/>
<evidence type="ECO:0008006" key="4">
    <source>
        <dbReference type="Google" id="ProtNLM"/>
    </source>
</evidence>
<keyword evidence="1" id="KW-0732">Signal</keyword>
<gene>
    <name evidence="2" type="ORF">GQ55_4G347000</name>
</gene>
<dbReference type="Proteomes" id="UP000244336">
    <property type="component" value="Chromosome 4"/>
</dbReference>